<dbReference type="EMBL" id="KQ981382">
    <property type="protein sequence ID" value="KYN42337.1"/>
    <property type="molecule type" value="Genomic_DNA"/>
</dbReference>
<keyword evidence="3" id="KW-1185">Reference proteome</keyword>
<evidence type="ECO:0000313" key="3">
    <source>
        <dbReference type="Proteomes" id="UP000078541"/>
    </source>
</evidence>
<feature type="compositionally biased region" description="Polar residues" evidence="1">
    <location>
        <begin position="1"/>
        <end position="13"/>
    </location>
</feature>
<organism evidence="2 3">
    <name type="scientific">Trachymyrmex septentrionalis</name>
    <dbReference type="NCBI Taxonomy" id="34720"/>
    <lineage>
        <taxon>Eukaryota</taxon>
        <taxon>Metazoa</taxon>
        <taxon>Ecdysozoa</taxon>
        <taxon>Arthropoda</taxon>
        <taxon>Hexapoda</taxon>
        <taxon>Insecta</taxon>
        <taxon>Pterygota</taxon>
        <taxon>Neoptera</taxon>
        <taxon>Endopterygota</taxon>
        <taxon>Hymenoptera</taxon>
        <taxon>Apocrita</taxon>
        <taxon>Aculeata</taxon>
        <taxon>Formicoidea</taxon>
        <taxon>Formicidae</taxon>
        <taxon>Myrmicinae</taxon>
        <taxon>Trachymyrmex</taxon>
    </lineage>
</organism>
<feature type="region of interest" description="Disordered" evidence="1">
    <location>
        <begin position="1"/>
        <end position="28"/>
    </location>
</feature>
<protein>
    <submittedName>
        <fullName evidence="2">Uncharacterized protein</fullName>
    </submittedName>
</protein>
<evidence type="ECO:0000313" key="2">
    <source>
        <dbReference type="EMBL" id="KYN42337.1"/>
    </source>
</evidence>
<evidence type="ECO:0000256" key="1">
    <source>
        <dbReference type="SAM" id="MobiDB-lite"/>
    </source>
</evidence>
<name>A0A195FPX2_9HYME</name>
<reference evidence="2 3" key="1">
    <citation type="submission" date="2016-03" db="EMBL/GenBank/DDBJ databases">
        <title>Trachymyrmex septentrionalis WGS genome.</title>
        <authorList>
            <person name="Nygaard S."/>
            <person name="Hu H."/>
            <person name="Boomsma J."/>
            <person name="Zhang G."/>
        </authorList>
    </citation>
    <scope>NUCLEOTIDE SEQUENCE [LARGE SCALE GENOMIC DNA]</scope>
    <source>
        <strain evidence="2">Tsep2-gDNA-1</strain>
        <tissue evidence="2">Whole body</tissue>
    </source>
</reference>
<sequence length="47" mass="5071">METIKANSTKQQGGTSGAGGQERRVSMRLHRRDTLLAAAGEMQPKSK</sequence>
<proteinExistence type="predicted"/>
<dbReference type="AlphaFoldDB" id="A0A195FPX2"/>
<accession>A0A195FPX2</accession>
<gene>
    <name evidence="2" type="ORF">ALC56_03475</name>
</gene>
<dbReference type="Proteomes" id="UP000078541">
    <property type="component" value="Unassembled WGS sequence"/>
</dbReference>